<sequence length="373" mass="40550">MWLMGCQLDSPGLDSPLTENQVRLPVGSRPDFRILESCRTMPLVGGFFSVISRFPLLLRSCAAPCRTRITHAVLIVPKHASASIRSPNFPLGAMVAERLACSPPTMANRIQSPAGSPDFRMWESCLTMLLVGGFSRGSLVPSPLHSGTAPYSLQSPSSALKTSLVSGWRLLSGYPQSFGVAKASTFRHSLRVASPAKKVPALRLGERQDELTVSSLFTFRNASCGSVGNIHDVPFIELYSGQPLRTKYLKLGVSQVSRSGTRQLNPSTSLHVRHADNISAFSDLCVVTSATSRIIIVSSCCWLRNKCAWSSAEMKRRRKLEIPEKTQPAATFGTIPTCKNPEVTQPGIEPGSPWWEASGLTAQPLWPLSSTEN</sequence>
<accession>A0ABQ9G2L6</accession>
<feature type="region of interest" description="Disordered" evidence="1">
    <location>
        <begin position="331"/>
        <end position="373"/>
    </location>
</feature>
<organism evidence="2 3">
    <name type="scientific">Dryococelus australis</name>
    <dbReference type="NCBI Taxonomy" id="614101"/>
    <lineage>
        <taxon>Eukaryota</taxon>
        <taxon>Metazoa</taxon>
        <taxon>Ecdysozoa</taxon>
        <taxon>Arthropoda</taxon>
        <taxon>Hexapoda</taxon>
        <taxon>Insecta</taxon>
        <taxon>Pterygota</taxon>
        <taxon>Neoptera</taxon>
        <taxon>Polyneoptera</taxon>
        <taxon>Phasmatodea</taxon>
        <taxon>Verophasmatodea</taxon>
        <taxon>Anareolatae</taxon>
        <taxon>Phasmatidae</taxon>
        <taxon>Eurycanthinae</taxon>
        <taxon>Dryococelus</taxon>
    </lineage>
</organism>
<evidence type="ECO:0000256" key="1">
    <source>
        <dbReference type="SAM" id="MobiDB-lite"/>
    </source>
</evidence>
<evidence type="ECO:0000313" key="2">
    <source>
        <dbReference type="EMBL" id="KAJ8866722.1"/>
    </source>
</evidence>
<proteinExistence type="predicted"/>
<protein>
    <submittedName>
        <fullName evidence="2">Uncharacterized protein</fullName>
    </submittedName>
</protein>
<gene>
    <name evidence="2" type="ORF">PR048_032583</name>
</gene>
<dbReference type="EMBL" id="JARBHB010000016">
    <property type="protein sequence ID" value="KAJ8866722.1"/>
    <property type="molecule type" value="Genomic_DNA"/>
</dbReference>
<keyword evidence="3" id="KW-1185">Reference proteome</keyword>
<reference evidence="2 3" key="1">
    <citation type="submission" date="2023-02" db="EMBL/GenBank/DDBJ databases">
        <title>LHISI_Scaffold_Assembly.</title>
        <authorList>
            <person name="Stuart O.P."/>
            <person name="Cleave R."/>
            <person name="Magrath M.J.L."/>
            <person name="Mikheyev A.S."/>
        </authorList>
    </citation>
    <scope>NUCLEOTIDE SEQUENCE [LARGE SCALE GENOMIC DNA]</scope>
    <source>
        <strain evidence="2">Daus_M_001</strain>
        <tissue evidence="2">Leg muscle</tissue>
    </source>
</reference>
<name>A0ABQ9G2L6_9NEOP</name>
<comment type="caution">
    <text evidence="2">The sequence shown here is derived from an EMBL/GenBank/DDBJ whole genome shotgun (WGS) entry which is preliminary data.</text>
</comment>
<dbReference type="Proteomes" id="UP001159363">
    <property type="component" value="Chromosome 15"/>
</dbReference>
<evidence type="ECO:0000313" key="3">
    <source>
        <dbReference type="Proteomes" id="UP001159363"/>
    </source>
</evidence>